<reference evidence="9 10" key="1">
    <citation type="submission" date="2020-08" db="EMBL/GenBank/DDBJ databases">
        <title>Sequencing the genomes of 1000 actinobacteria strains.</title>
        <authorList>
            <person name="Klenk H.-P."/>
        </authorList>
    </citation>
    <scope>NUCLEOTIDE SEQUENCE [LARGE SCALE GENOMIC DNA]</scope>
    <source>
        <strain evidence="9 10">DSM 45582</strain>
    </source>
</reference>
<proteinExistence type="predicted"/>
<dbReference type="Gene3D" id="3.30.200.20">
    <property type="entry name" value="Phosphorylase Kinase, domain 1"/>
    <property type="match status" value="1"/>
</dbReference>
<dbReference type="EMBL" id="JACHIV010000001">
    <property type="protein sequence ID" value="MBB5068301.1"/>
    <property type="molecule type" value="Genomic_DNA"/>
</dbReference>
<keyword evidence="1" id="KW-0808">Transferase</keyword>
<dbReference type="RefSeq" id="WP_184478010.1">
    <property type="nucleotide sequence ID" value="NZ_JACHIV010000001.1"/>
</dbReference>
<evidence type="ECO:0000256" key="3">
    <source>
        <dbReference type="ARBA" id="ARBA00022777"/>
    </source>
</evidence>
<feature type="domain" description="Protein kinase" evidence="8">
    <location>
        <begin position="15"/>
        <end position="274"/>
    </location>
</feature>
<dbReference type="SUPFAM" id="SSF56112">
    <property type="entry name" value="Protein kinase-like (PK-like)"/>
    <property type="match status" value="1"/>
</dbReference>
<keyword evidence="3" id="KW-0418">Kinase</keyword>
<keyword evidence="7" id="KW-1133">Transmembrane helix</keyword>
<feature type="region of interest" description="Disordered" evidence="6">
    <location>
        <begin position="289"/>
        <end position="367"/>
    </location>
</feature>
<gene>
    <name evidence="9" type="ORF">BJ969_001389</name>
</gene>
<dbReference type="PANTHER" id="PTHR43289:SF34">
    <property type="entry name" value="SERINE_THREONINE-PROTEIN KINASE YBDM-RELATED"/>
    <property type="match status" value="1"/>
</dbReference>
<evidence type="ECO:0000313" key="9">
    <source>
        <dbReference type="EMBL" id="MBB5068301.1"/>
    </source>
</evidence>
<dbReference type="PROSITE" id="PS50011">
    <property type="entry name" value="PROTEIN_KINASE_DOM"/>
    <property type="match status" value="1"/>
</dbReference>
<dbReference type="SMART" id="SM00220">
    <property type="entry name" value="S_TKc"/>
    <property type="match status" value="1"/>
</dbReference>
<protein>
    <recommendedName>
        <fullName evidence="8">Protein kinase domain-containing protein</fullName>
    </recommendedName>
</protein>
<evidence type="ECO:0000256" key="1">
    <source>
        <dbReference type="ARBA" id="ARBA00022679"/>
    </source>
</evidence>
<dbReference type="PROSITE" id="PS00108">
    <property type="entry name" value="PROTEIN_KINASE_ST"/>
    <property type="match status" value="1"/>
</dbReference>
<evidence type="ECO:0000256" key="6">
    <source>
        <dbReference type="SAM" id="MobiDB-lite"/>
    </source>
</evidence>
<dbReference type="AlphaFoldDB" id="A0A840NBL0"/>
<feature type="transmembrane region" description="Helical" evidence="7">
    <location>
        <begin position="407"/>
        <end position="427"/>
    </location>
</feature>
<evidence type="ECO:0000256" key="2">
    <source>
        <dbReference type="ARBA" id="ARBA00022741"/>
    </source>
</evidence>
<accession>A0A840NBL0</accession>
<feature type="compositionally biased region" description="Low complexity" evidence="6">
    <location>
        <begin position="319"/>
        <end position="336"/>
    </location>
</feature>
<feature type="compositionally biased region" description="Pro residues" evidence="6">
    <location>
        <begin position="298"/>
        <end position="310"/>
    </location>
</feature>
<organism evidence="9 10">
    <name type="scientific">Saccharopolyspora gloriosae</name>
    <dbReference type="NCBI Taxonomy" id="455344"/>
    <lineage>
        <taxon>Bacteria</taxon>
        <taxon>Bacillati</taxon>
        <taxon>Actinomycetota</taxon>
        <taxon>Actinomycetes</taxon>
        <taxon>Pseudonocardiales</taxon>
        <taxon>Pseudonocardiaceae</taxon>
        <taxon>Saccharopolyspora</taxon>
    </lineage>
</organism>
<keyword evidence="2 5" id="KW-0547">Nucleotide-binding</keyword>
<feature type="region of interest" description="Disordered" evidence="6">
    <location>
        <begin position="250"/>
        <end position="272"/>
    </location>
</feature>
<dbReference type="Pfam" id="PF00069">
    <property type="entry name" value="Pkinase"/>
    <property type="match status" value="1"/>
</dbReference>
<dbReference type="CDD" id="cd14014">
    <property type="entry name" value="STKc_PknB_like"/>
    <property type="match status" value="1"/>
</dbReference>
<sequence>MQPLLASEPDRVGDYRLLARIGGGAMGAVYLARSRGGRGVAIKVVRPELADDGEFRERFRREVDMARSVGGFWTATVIDADTEAAQPWLATEYVPGPTLHRAVADHGPLPEQTVRTLAAGLAEALGAIHRAGLVHRDLKPGNVLLGPDGPRVIDFGISRAMSSSNLTATGIFLGTPGFFSPEQTVGSDVGPPSDVFSLGAVLMFAATGAGPFGNENTAAMLYRVVHNEPDLSALPTGLRSLIGSCLAKEPADRPTPAALLDQAGESSPQNDSWLPAEITAVITEHTAQLKQASEAAPLAPPAAAPTPPPRTQRGGSDWSAAPAAPAKPIIPSRPKPTAQQPNPGTAAPARIAPSRPEPPAERVRGDGPGPVFALGGRVGALLSAAIMFGLIYLVVEVSRNSSPSADIWALAQFGMVLLTISAALSLGKALLPSLRLKVSGEGLRISRAGLAREIPWSQVSRVAVVGSGKRQSVTVWTRPGAPAQGWRIWNPTRPYHGGVRLYPIGAAGGPITRRQEGRRVRQALQQYSRGTYDDRMV</sequence>
<evidence type="ECO:0000313" key="10">
    <source>
        <dbReference type="Proteomes" id="UP000580474"/>
    </source>
</evidence>
<dbReference type="PANTHER" id="PTHR43289">
    <property type="entry name" value="MITOGEN-ACTIVATED PROTEIN KINASE KINASE KINASE 20-RELATED"/>
    <property type="match status" value="1"/>
</dbReference>
<evidence type="ECO:0000256" key="4">
    <source>
        <dbReference type="ARBA" id="ARBA00022840"/>
    </source>
</evidence>
<dbReference type="GO" id="GO:0005524">
    <property type="term" value="F:ATP binding"/>
    <property type="evidence" value="ECO:0007669"/>
    <property type="project" value="UniProtKB-UniRule"/>
</dbReference>
<feature type="transmembrane region" description="Helical" evidence="7">
    <location>
        <begin position="371"/>
        <end position="395"/>
    </location>
</feature>
<evidence type="ECO:0000256" key="5">
    <source>
        <dbReference type="PROSITE-ProRule" id="PRU10141"/>
    </source>
</evidence>
<dbReference type="InterPro" id="IPR000719">
    <property type="entry name" value="Prot_kinase_dom"/>
</dbReference>
<keyword evidence="7" id="KW-0472">Membrane</keyword>
<comment type="caution">
    <text evidence="9">The sequence shown here is derived from an EMBL/GenBank/DDBJ whole genome shotgun (WGS) entry which is preliminary data.</text>
</comment>
<evidence type="ECO:0000256" key="7">
    <source>
        <dbReference type="SAM" id="Phobius"/>
    </source>
</evidence>
<dbReference type="InterPro" id="IPR008271">
    <property type="entry name" value="Ser/Thr_kinase_AS"/>
</dbReference>
<dbReference type="PROSITE" id="PS00107">
    <property type="entry name" value="PROTEIN_KINASE_ATP"/>
    <property type="match status" value="1"/>
</dbReference>
<dbReference type="InterPro" id="IPR017441">
    <property type="entry name" value="Protein_kinase_ATP_BS"/>
</dbReference>
<keyword evidence="7" id="KW-0812">Transmembrane</keyword>
<dbReference type="Gene3D" id="1.10.510.10">
    <property type="entry name" value="Transferase(Phosphotransferase) domain 1"/>
    <property type="match status" value="1"/>
</dbReference>
<dbReference type="InterPro" id="IPR011009">
    <property type="entry name" value="Kinase-like_dom_sf"/>
</dbReference>
<evidence type="ECO:0000259" key="8">
    <source>
        <dbReference type="PROSITE" id="PS50011"/>
    </source>
</evidence>
<dbReference type="Proteomes" id="UP000580474">
    <property type="component" value="Unassembled WGS sequence"/>
</dbReference>
<feature type="binding site" evidence="5">
    <location>
        <position position="43"/>
    </location>
    <ligand>
        <name>ATP</name>
        <dbReference type="ChEBI" id="CHEBI:30616"/>
    </ligand>
</feature>
<keyword evidence="10" id="KW-1185">Reference proteome</keyword>
<keyword evidence="4 5" id="KW-0067">ATP-binding</keyword>
<name>A0A840NBL0_9PSEU</name>
<dbReference type="GO" id="GO:0004674">
    <property type="term" value="F:protein serine/threonine kinase activity"/>
    <property type="evidence" value="ECO:0007669"/>
    <property type="project" value="TreeGrafter"/>
</dbReference>